<proteinExistence type="predicted"/>
<name>A0A2K2CKP9_BRADI</name>
<sequence>MAGQGAETKEITSPVLVLVLLVSGRVFGRDKTKIPQRLFSFHRLSKSLAGARQPRLRMHLTNGDANVARTFSPQLLDRISDNCSIGSNAETVTPELSSTIFTATCFTSGPPN</sequence>
<dbReference type="EnsemblPlants" id="PNT62599">
    <property type="protein sequence ID" value="PNT62599"/>
    <property type="gene ID" value="BRADI_4g05741v3"/>
</dbReference>
<dbReference type="EMBL" id="CM000883">
    <property type="protein sequence ID" value="PNT62599.1"/>
    <property type="molecule type" value="Genomic_DNA"/>
</dbReference>
<dbReference type="Proteomes" id="UP000008810">
    <property type="component" value="Chromosome 4"/>
</dbReference>
<dbReference type="InParanoid" id="A0A2K2CKP9"/>
<reference evidence="1 2" key="1">
    <citation type="journal article" date="2010" name="Nature">
        <title>Genome sequencing and analysis of the model grass Brachypodium distachyon.</title>
        <authorList>
            <consortium name="International Brachypodium Initiative"/>
        </authorList>
    </citation>
    <scope>NUCLEOTIDE SEQUENCE [LARGE SCALE GENOMIC DNA]</scope>
    <source>
        <strain evidence="1 2">Bd21</strain>
    </source>
</reference>
<evidence type="ECO:0000313" key="2">
    <source>
        <dbReference type="EnsemblPlants" id="PNT62599"/>
    </source>
</evidence>
<evidence type="ECO:0000313" key="3">
    <source>
        <dbReference type="Proteomes" id="UP000008810"/>
    </source>
</evidence>
<accession>A0A2K2CKP9</accession>
<dbReference type="Gramene" id="PNT62599">
    <property type="protein sequence ID" value="PNT62599"/>
    <property type="gene ID" value="BRADI_4g05741v3"/>
</dbReference>
<reference evidence="2" key="3">
    <citation type="submission" date="2018-08" db="UniProtKB">
        <authorList>
            <consortium name="EnsemblPlants"/>
        </authorList>
    </citation>
    <scope>IDENTIFICATION</scope>
    <source>
        <strain evidence="2">cv. Bd21</strain>
    </source>
</reference>
<evidence type="ECO:0000313" key="1">
    <source>
        <dbReference type="EMBL" id="PNT62599.1"/>
    </source>
</evidence>
<reference evidence="1" key="2">
    <citation type="submission" date="2017-06" db="EMBL/GenBank/DDBJ databases">
        <title>WGS assembly of Brachypodium distachyon.</title>
        <authorList>
            <consortium name="The International Brachypodium Initiative"/>
            <person name="Lucas S."/>
            <person name="Harmon-Smith M."/>
            <person name="Lail K."/>
            <person name="Tice H."/>
            <person name="Grimwood J."/>
            <person name="Bruce D."/>
            <person name="Barry K."/>
            <person name="Shu S."/>
            <person name="Lindquist E."/>
            <person name="Wang M."/>
            <person name="Pitluck S."/>
            <person name="Vogel J.P."/>
            <person name="Garvin D.F."/>
            <person name="Mockler T.C."/>
            <person name="Schmutz J."/>
            <person name="Rokhsar D."/>
            <person name="Bevan M.W."/>
        </authorList>
    </citation>
    <scope>NUCLEOTIDE SEQUENCE</scope>
    <source>
        <strain evidence="1">Bd21</strain>
    </source>
</reference>
<gene>
    <name evidence="1" type="ORF">BRADI_4g05741v3</name>
</gene>
<keyword evidence="3" id="KW-1185">Reference proteome</keyword>
<dbReference type="AlphaFoldDB" id="A0A2K2CKP9"/>
<organism evidence="1">
    <name type="scientific">Brachypodium distachyon</name>
    <name type="common">Purple false brome</name>
    <name type="synonym">Trachynia distachya</name>
    <dbReference type="NCBI Taxonomy" id="15368"/>
    <lineage>
        <taxon>Eukaryota</taxon>
        <taxon>Viridiplantae</taxon>
        <taxon>Streptophyta</taxon>
        <taxon>Embryophyta</taxon>
        <taxon>Tracheophyta</taxon>
        <taxon>Spermatophyta</taxon>
        <taxon>Magnoliopsida</taxon>
        <taxon>Liliopsida</taxon>
        <taxon>Poales</taxon>
        <taxon>Poaceae</taxon>
        <taxon>BOP clade</taxon>
        <taxon>Pooideae</taxon>
        <taxon>Stipodae</taxon>
        <taxon>Brachypodieae</taxon>
        <taxon>Brachypodium</taxon>
    </lineage>
</organism>
<protein>
    <submittedName>
        <fullName evidence="1 2">Uncharacterized protein</fullName>
    </submittedName>
</protein>